<organism evidence="2 3">
    <name type="scientific">Athelia psychrophila</name>
    <dbReference type="NCBI Taxonomy" id="1759441"/>
    <lineage>
        <taxon>Eukaryota</taxon>
        <taxon>Fungi</taxon>
        <taxon>Dikarya</taxon>
        <taxon>Basidiomycota</taxon>
        <taxon>Agaricomycotina</taxon>
        <taxon>Agaricomycetes</taxon>
        <taxon>Agaricomycetidae</taxon>
        <taxon>Atheliales</taxon>
        <taxon>Atheliaceae</taxon>
        <taxon>Athelia</taxon>
    </lineage>
</organism>
<keyword evidence="3" id="KW-1185">Reference proteome</keyword>
<reference evidence="2 3" key="1">
    <citation type="journal article" date="2016" name="Mol. Biol. Evol.">
        <title>Comparative Genomics of Early-Diverging Mushroom-Forming Fungi Provides Insights into the Origins of Lignocellulose Decay Capabilities.</title>
        <authorList>
            <person name="Nagy L.G."/>
            <person name="Riley R."/>
            <person name="Tritt A."/>
            <person name="Adam C."/>
            <person name="Daum C."/>
            <person name="Floudas D."/>
            <person name="Sun H."/>
            <person name="Yadav J.S."/>
            <person name="Pangilinan J."/>
            <person name="Larsson K.H."/>
            <person name="Matsuura K."/>
            <person name="Barry K."/>
            <person name="Labutti K."/>
            <person name="Kuo R."/>
            <person name="Ohm R.A."/>
            <person name="Bhattacharya S.S."/>
            <person name="Shirouzu T."/>
            <person name="Yoshinaga Y."/>
            <person name="Martin F.M."/>
            <person name="Grigoriev I.V."/>
            <person name="Hibbett D.S."/>
        </authorList>
    </citation>
    <scope>NUCLEOTIDE SEQUENCE [LARGE SCALE GENOMIC DNA]</scope>
    <source>
        <strain evidence="2 3">CBS 109695</strain>
    </source>
</reference>
<sequence length="76" mass="7797">MVSSLAPAALVALVACYTTDARRLSVIPPPPPDTAGAVFTATKIFNTIVDVSPYLTQATTTVVWTESAAPTSTAST</sequence>
<dbReference type="Proteomes" id="UP000076532">
    <property type="component" value="Unassembled WGS sequence"/>
</dbReference>
<evidence type="ECO:0000313" key="2">
    <source>
        <dbReference type="EMBL" id="KZP33831.1"/>
    </source>
</evidence>
<dbReference type="AlphaFoldDB" id="A0A166WJU4"/>
<dbReference type="EMBL" id="KV417481">
    <property type="protein sequence ID" value="KZP33831.1"/>
    <property type="molecule type" value="Genomic_DNA"/>
</dbReference>
<gene>
    <name evidence="2" type="ORF">FIBSPDRAFT_942950</name>
</gene>
<accession>A0A166WJU4</accession>
<name>A0A166WJU4_9AGAM</name>
<evidence type="ECO:0000313" key="3">
    <source>
        <dbReference type="Proteomes" id="UP000076532"/>
    </source>
</evidence>
<protein>
    <submittedName>
        <fullName evidence="2">Uncharacterized protein</fullName>
    </submittedName>
</protein>
<feature type="chain" id="PRO_5007881861" evidence="1">
    <location>
        <begin position="22"/>
        <end position="76"/>
    </location>
</feature>
<dbReference type="OrthoDB" id="3025387at2759"/>
<evidence type="ECO:0000256" key="1">
    <source>
        <dbReference type="SAM" id="SignalP"/>
    </source>
</evidence>
<keyword evidence="1" id="KW-0732">Signal</keyword>
<proteinExistence type="predicted"/>
<feature type="signal peptide" evidence="1">
    <location>
        <begin position="1"/>
        <end position="21"/>
    </location>
</feature>